<evidence type="ECO:0000256" key="11">
    <source>
        <dbReference type="SAM" id="Phobius"/>
    </source>
</evidence>
<dbReference type="Pfam" id="PF02687">
    <property type="entry name" value="FtsX"/>
    <property type="match status" value="1"/>
</dbReference>
<evidence type="ECO:0000259" key="13">
    <source>
        <dbReference type="Pfam" id="PF18075"/>
    </source>
</evidence>
<organism evidence="14 15">
    <name type="scientific">Ulvibacter antarcticus</name>
    <dbReference type="NCBI Taxonomy" id="442714"/>
    <lineage>
        <taxon>Bacteria</taxon>
        <taxon>Pseudomonadati</taxon>
        <taxon>Bacteroidota</taxon>
        <taxon>Flavobacteriia</taxon>
        <taxon>Flavobacteriales</taxon>
        <taxon>Flavobacteriaceae</taxon>
        <taxon>Ulvibacter</taxon>
    </lineage>
</organism>
<evidence type="ECO:0000313" key="15">
    <source>
        <dbReference type="Proteomes" id="UP000271339"/>
    </source>
</evidence>
<protein>
    <recommendedName>
        <fullName evidence="3 10">Cell division protein FtsX</fullName>
    </recommendedName>
</protein>
<dbReference type="InterPro" id="IPR003838">
    <property type="entry name" value="ABC3_permease_C"/>
</dbReference>
<evidence type="ECO:0000256" key="1">
    <source>
        <dbReference type="ARBA" id="ARBA00004651"/>
    </source>
</evidence>
<dbReference type="PANTHER" id="PTHR47755:SF1">
    <property type="entry name" value="CELL DIVISION PROTEIN FTSX"/>
    <property type="match status" value="1"/>
</dbReference>
<keyword evidence="4 10" id="KW-1003">Cell membrane</keyword>
<feature type="transmembrane region" description="Helical" evidence="11">
    <location>
        <begin position="287"/>
        <end position="310"/>
    </location>
</feature>
<accession>A0A3L9Z7S5</accession>
<evidence type="ECO:0000256" key="10">
    <source>
        <dbReference type="PIRNR" id="PIRNR003097"/>
    </source>
</evidence>
<evidence type="ECO:0000313" key="14">
    <source>
        <dbReference type="EMBL" id="RMA66335.1"/>
    </source>
</evidence>
<gene>
    <name evidence="14" type="ORF">BXY75_0757</name>
</gene>
<dbReference type="AlphaFoldDB" id="A0A3L9Z7S5"/>
<sequence length="324" mass="37190">MEVIYNNFERLIVSTSQIQKSLYFCAGNQLQSMASSFEKYQKRRLISSYFSVVISISLVLFLLGLLGLLVLNTKKVADHFKEKIALTVYLKDTAKEVEITQLKQSLALAEYTKTAEYISKEQAAEEHSATIGENFMEFLGYNPLQNSIDVYLLADYVSPEKLEEITTELISKNFVDEVVYDKPLIALLNDNVKKISLWVLIISSLFTFIAVLLINSSIRLSVYAKRFTIKTMQMVGATKRFIRRPFIWKSVKLGMLGAVLAMIGMALVLYYLNKTFPQLQLLQDKVMIGALFAFIFLMGLFITWLSTYFATQRFLNLRTDELYY</sequence>
<keyword evidence="15" id="KW-1185">Reference proteome</keyword>
<keyword evidence="10" id="KW-0997">Cell inner membrane</keyword>
<reference evidence="14 15" key="1">
    <citation type="submission" date="2018-10" db="EMBL/GenBank/DDBJ databases">
        <title>Genomic Encyclopedia of Archaeal and Bacterial Type Strains, Phase II (KMG-II): from individual species to whole genera.</title>
        <authorList>
            <person name="Goeker M."/>
        </authorList>
    </citation>
    <scope>NUCLEOTIDE SEQUENCE [LARGE SCALE GENOMIC DNA]</scope>
    <source>
        <strain evidence="14 15">DSM 23424</strain>
    </source>
</reference>
<evidence type="ECO:0000256" key="4">
    <source>
        <dbReference type="ARBA" id="ARBA00022475"/>
    </source>
</evidence>
<keyword evidence="8 10" id="KW-0472">Membrane</keyword>
<dbReference type="GO" id="GO:0051301">
    <property type="term" value="P:cell division"/>
    <property type="evidence" value="ECO:0007669"/>
    <property type="project" value="UniProtKB-KW"/>
</dbReference>
<evidence type="ECO:0000256" key="5">
    <source>
        <dbReference type="ARBA" id="ARBA00022618"/>
    </source>
</evidence>
<dbReference type="Pfam" id="PF18075">
    <property type="entry name" value="FtsX_ECD"/>
    <property type="match status" value="1"/>
</dbReference>
<feature type="transmembrane region" description="Helical" evidence="11">
    <location>
        <begin position="195"/>
        <end position="216"/>
    </location>
</feature>
<evidence type="ECO:0000259" key="12">
    <source>
        <dbReference type="Pfam" id="PF02687"/>
    </source>
</evidence>
<evidence type="ECO:0000256" key="7">
    <source>
        <dbReference type="ARBA" id="ARBA00022989"/>
    </source>
</evidence>
<dbReference type="Proteomes" id="UP000271339">
    <property type="component" value="Unassembled WGS sequence"/>
</dbReference>
<comment type="function">
    <text evidence="10">Required for cell division and gliding motility.</text>
</comment>
<dbReference type="GO" id="GO:0005886">
    <property type="term" value="C:plasma membrane"/>
    <property type="evidence" value="ECO:0007669"/>
    <property type="project" value="UniProtKB-SubCell"/>
</dbReference>
<dbReference type="Gene3D" id="3.30.70.3040">
    <property type="match status" value="1"/>
</dbReference>
<evidence type="ECO:0000256" key="3">
    <source>
        <dbReference type="ARBA" id="ARBA00021907"/>
    </source>
</evidence>
<keyword evidence="5 10" id="KW-0132">Cell division</keyword>
<comment type="similarity">
    <text evidence="2 10">Belongs to the ABC-4 integral membrane protein family. FtsX subfamily.</text>
</comment>
<keyword evidence="6 11" id="KW-0812">Transmembrane</keyword>
<evidence type="ECO:0000256" key="9">
    <source>
        <dbReference type="ARBA" id="ARBA00023306"/>
    </source>
</evidence>
<evidence type="ECO:0000256" key="8">
    <source>
        <dbReference type="ARBA" id="ARBA00023136"/>
    </source>
</evidence>
<dbReference type="EMBL" id="REFC01000011">
    <property type="protein sequence ID" value="RMA66335.1"/>
    <property type="molecule type" value="Genomic_DNA"/>
</dbReference>
<dbReference type="InterPro" id="IPR040690">
    <property type="entry name" value="FtsX_ECD"/>
</dbReference>
<feature type="domain" description="ABC3 transporter permease C-terminal" evidence="12">
    <location>
        <begin position="201"/>
        <end position="315"/>
    </location>
</feature>
<comment type="subcellular location">
    <subcellularLocation>
        <location evidence="10">Cell inner membrane</location>
    </subcellularLocation>
    <subcellularLocation>
        <location evidence="1">Cell membrane</location>
        <topology evidence="1">Multi-pass membrane protein</topology>
    </subcellularLocation>
</comment>
<name>A0A3L9Z7S5_9FLAO</name>
<comment type="caution">
    <text evidence="14">The sequence shown here is derived from an EMBL/GenBank/DDBJ whole genome shotgun (WGS) entry which is preliminary data.</text>
</comment>
<dbReference type="PANTHER" id="PTHR47755">
    <property type="entry name" value="CELL DIVISION PROTEIN FTSX"/>
    <property type="match status" value="1"/>
</dbReference>
<feature type="domain" description="FtsX extracellular" evidence="13">
    <location>
        <begin position="85"/>
        <end position="178"/>
    </location>
</feature>
<dbReference type="PIRSF" id="PIRSF003097">
    <property type="entry name" value="FtsX"/>
    <property type="match status" value="1"/>
</dbReference>
<evidence type="ECO:0000256" key="2">
    <source>
        <dbReference type="ARBA" id="ARBA00007379"/>
    </source>
</evidence>
<evidence type="ECO:0000256" key="6">
    <source>
        <dbReference type="ARBA" id="ARBA00022692"/>
    </source>
</evidence>
<feature type="transmembrane region" description="Helical" evidence="11">
    <location>
        <begin position="49"/>
        <end position="71"/>
    </location>
</feature>
<proteinExistence type="inferred from homology"/>
<keyword evidence="7 11" id="KW-1133">Transmembrane helix</keyword>
<dbReference type="InterPro" id="IPR004513">
    <property type="entry name" value="FtsX"/>
</dbReference>
<keyword evidence="9 10" id="KW-0131">Cell cycle</keyword>
<feature type="transmembrane region" description="Helical" evidence="11">
    <location>
        <begin position="253"/>
        <end position="272"/>
    </location>
</feature>